<evidence type="ECO:0000313" key="3">
    <source>
        <dbReference type="Proteomes" id="UP000199101"/>
    </source>
</evidence>
<dbReference type="Proteomes" id="UP000199101">
    <property type="component" value="Unassembled WGS sequence"/>
</dbReference>
<reference evidence="3" key="1">
    <citation type="submission" date="2016-08" db="EMBL/GenBank/DDBJ databases">
        <authorList>
            <person name="Varghese N."/>
            <person name="Submissions Spin"/>
        </authorList>
    </citation>
    <scope>NUCLEOTIDE SEQUENCE [LARGE SCALE GENOMIC DNA]</scope>
    <source>
        <strain evidence="3">HAMBI 2975</strain>
    </source>
</reference>
<dbReference type="SUPFAM" id="SSF51658">
    <property type="entry name" value="Xylose isomerase-like"/>
    <property type="match status" value="1"/>
</dbReference>
<dbReference type="OrthoDB" id="9779184at2"/>
<dbReference type="InterPro" id="IPR036237">
    <property type="entry name" value="Xyl_isomerase-like_sf"/>
</dbReference>
<proteinExistence type="predicted"/>
<name>A0A1C3UJ36_9HYPH</name>
<feature type="domain" description="Xylose isomerase-like TIM barrel" evidence="1">
    <location>
        <begin position="21"/>
        <end position="306"/>
    </location>
</feature>
<protein>
    <submittedName>
        <fullName evidence="2">Sugar phosphate isomerase/epimerase</fullName>
    </submittedName>
</protein>
<keyword evidence="3" id="KW-1185">Reference proteome</keyword>
<accession>A0A1C3UJ36</accession>
<dbReference type="InterPro" id="IPR050312">
    <property type="entry name" value="IolE/XylAMocC-like"/>
</dbReference>
<sequence>MMRLSLVTDILGYLSFEDMLDTVSKLGFEAVELGCGNWSKAPHLKLDELLSSELARKDFLSALDRHGLSIAALNCSGNQLHPGSSGEEHRAVVDKTFRLAEKLGVKTVVMMSGCPGGTPTDQLPNWITHVILPEHEKALDYQWNDVLIPYFEKAGRLAKECGIRVAIENLGATMIHNPANMLRLREHVDPVIGMNFDPSHHMWMGGDPIAAVRMLGDAIHYIHAKDVRLERTLAEANGLIDTYWINDIAKRSWNYVALGHGHDVQWWKEFFAVARLVGYDGPVSLEMEDAGMEPLTGVKKSLTTLKLALPRDFD</sequence>
<evidence type="ECO:0000313" key="2">
    <source>
        <dbReference type="EMBL" id="SCB15444.1"/>
    </source>
</evidence>
<dbReference type="STRING" id="410764.GA0061103_2298"/>
<keyword evidence="2" id="KW-0413">Isomerase</keyword>
<dbReference type="EMBL" id="FMAG01000001">
    <property type="protein sequence ID" value="SCB15444.1"/>
    <property type="molecule type" value="Genomic_DNA"/>
</dbReference>
<dbReference type="Pfam" id="PF01261">
    <property type="entry name" value="AP_endonuc_2"/>
    <property type="match status" value="1"/>
</dbReference>
<organism evidence="2 3">
    <name type="scientific">Rhizobium multihospitium</name>
    <dbReference type="NCBI Taxonomy" id="410764"/>
    <lineage>
        <taxon>Bacteria</taxon>
        <taxon>Pseudomonadati</taxon>
        <taxon>Pseudomonadota</taxon>
        <taxon>Alphaproteobacteria</taxon>
        <taxon>Hyphomicrobiales</taxon>
        <taxon>Rhizobiaceae</taxon>
        <taxon>Rhizobium/Agrobacterium group</taxon>
        <taxon>Rhizobium</taxon>
    </lineage>
</organism>
<dbReference type="InterPro" id="IPR013022">
    <property type="entry name" value="Xyl_isomerase-like_TIM-brl"/>
</dbReference>
<evidence type="ECO:0000259" key="1">
    <source>
        <dbReference type="Pfam" id="PF01261"/>
    </source>
</evidence>
<dbReference type="PANTHER" id="PTHR12110:SF21">
    <property type="entry name" value="XYLOSE ISOMERASE-LIKE TIM BARREL DOMAIN-CONTAINING PROTEIN"/>
    <property type="match status" value="1"/>
</dbReference>
<dbReference type="Gene3D" id="3.20.20.150">
    <property type="entry name" value="Divalent-metal-dependent TIM barrel enzymes"/>
    <property type="match status" value="1"/>
</dbReference>
<dbReference type="RefSeq" id="WP_092708145.1">
    <property type="nucleotide sequence ID" value="NZ_FMAG01000001.1"/>
</dbReference>
<dbReference type="GO" id="GO:0016853">
    <property type="term" value="F:isomerase activity"/>
    <property type="evidence" value="ECO:0007669"/>
    <property type="project" value="UniProtKB-KW"/>
</dbReference>
<dbReference type="PANTHER" id="PTHR12110">
    <property type="entry name" value="HYDROXYPYRUVATE ISOMERASE"/>
    <property type="match status" value="1"/>
</dbReference>
<gene>
    <name evidence="2" type="ORF">GA0061103_2298</name>
</gene>
<dbReference type="AlphaFoldDB" id="A0A1C3UJ36"/>